<gene>
    <name evidence="1" type="ORF">CIAN88_15545</name>
</gene>
<reference evidence="1 2" key="1">
    <citation type="submission" date="2014-08" db="EMBL/GenBank/DDBJ databases">
        <title>Clostridium innocuum, an unnegligible vancomycin-resistant pathogen causing extra-intestinal infections.</title>
        <authorList>
            <person name="Feng Y."/>
            <person name="Chiu C.-H."/>
        </authorList>
    </citation>
    <scope>NUCLEOTIDE SEQUENCE [LARGE SCALE GENOMIC DNA]</scope>
    <source>
        <strain evidence="1 2">AN88</strain>
    </source>
</reference>
<dbReference type="Proteomes" id="UP000030008">
    <property type="component" value="Unassembled WGS sequence"/>
</dbReference>
<dbReference type="AlphaFoldDB" id="A0A099I3N1"/>
<dbReference type="InterPro" id="IPR026989">
    <property type="entry name" value="TnpV"/>
</dbReference>
<evidence type="ECO:0000313" key="2">
    <source>
        <dbReference type="Proteomes" id="UP000030008"/>
    </source>
</evidence>
<dbReference type="EMBL" id="JQIF01000073">
    <property type="protein sequence ID" value="KGJ52295.1"/>
    <property type="molecule type" value="Genomic_DNA"/>
</dbReference>
<sequence length="125" mass="14784">MQRFITDERTGIQYELIGDYYYPCLTIENEEPPTLTKYGRMRERYLREHRKILYINLLTSGKLYEHLADIDTSACDMAEYLIKEMARKQGVTEELKGKDMMKWIGLMNNIRACADEIVLNDIVYS</sequence>
<accession>A0A099I3N1</accession>
<dbReference type="Pfam" id="PF14198">
    <property type="entry name" value="TnpV"/>
    <property type="match status" value="1"/>
</dbReference>
<protein>
    <submittedName>
        <fullName evidence="1">TnpV protein</fullName>
    </submittedName>
</protein>
<proteinExistence type="predicted"/>
<comment type="caution">
    <text evidence="1">The sequence shown here is derived from an EMBL/GenBank/DDBJ whole genome shotgun (WGS) entry which is preliminary data.</text>
</comment>
<dbReference type="RefSeq" id="WP_032511034.1">
    <property type="nucleotide sequence ID" value="NZ_JQIF01000073.1"/>
</dbReference>
<evidence type="ECO:0000313" key="1">
    <source>
        <dbReference type="EMBL" id="KGJ52295.1"/>
    </source>
</evidence>
<organism evidence="1 2">
    <name type="scientific">Clostridium innocuum</name>
    <dbReference type="NCBI Taxonomy" id="1522"/>
    <lineage>
        <taxon>Bacteria</taxon>
        <taxon>Bacillati</taxon>
        <taxon>Bacillota</taxon>
        <taxon>Clostridia</taxon>
        <taxon>Eubacteriales</taxon>
        <taxon>Clostridiaceae</taxon>
        <taxon>Clostridium</taxon>
    </lineage>
</organism>
<name>A0A099I3N1_CLOIN</name>